<feature type="region of interest" description="Disordered" evidence="1">
    <location>
        <begin position="474"/>
        <end position="582"/>
    </location>
</feature>
<feature type="region of interest" description="Disordered" evidence="1">
    <location>
        <begin position="26"/>
        <end position="57"/>
    </location>
</feature>
<keyword evidence="2" id="KW-1133">Transmembrane helix</keyword>
<gene>
    <name evidence="3" type="ORF">JMJ35_001030</name>
</gene>
<evidence type="ECO:0000256" key="2">
    <source>
        <dbReference type="SAM" id="Phobius"/>
    </source>
</evidence>
<feature type="compositionally biased region" description="Low complexity" evidence="1">
    <location>
        <begin position="504"/>
        <end position="513"/>
    </location>
</feature>
<keyword evidence="4" id="KW-1185">Reference proteome</keyword>
<sequence>MDDHKKKRSAVYEQLYDDLHTVSLKSERETSSQDADDILNPLKTQQISPEDKADSSPRVGDIMSWTLDSTYNSFHHRKWDCYDVHCEAAARILRQSDVDKCTGFHPRLVLFVLDLQQKHLVQTTSVRFKAERHILSTFGVAGIQLKDAVTFAKHPGRLKTYHISAASFTTAWSYDSVTGSTVGMLSYGGSQGSRITQAIIQGLIDHEWLCGFPMLLALLAQRYIAREMEEWFEIHVDGVVKAAELTGYHHNLALEQRQDRNYDPAVETAKLSGIASNIATNHHCWEGMLALARFTLDELQVVAGARPRHTGSGKWKSNVRYIREEVDCLAMKANAMCQEATSWQQKASIQIQGLFNIIAQREQELGRKLASDSLRLTQASLELGEVTRQIAEDSKRDSTSMKAIAAVTMCFLPGTFAASLFAMPVFRWDEPAGNNVINHRIWVYWAVAIPLTALTVSLYWVWDHIMNRPRSTVMNKPNSTIMNDRRSTKSECQGPQTEKIVAKSSQRSSSRSSVYSENGRRYRRGRNKVDRSMLYLDPLPKQNPSSNSGGEKMQSTSEAGVQTVQPTSEPSIFESYEQRGSC</sequence>
<feature type="transmembrane region" description="Helical" evidence="2">
    <location>
        <begin position="403"/>
        <end position="422"/>
    </location>
</feature>
<feature type="transmembrane region" description="Helical" evidence="2">
    <location>
        <begin position="442"/>
        <end position="462"/>
    </location>
</feature>
<proteinExistence type="predicted"/>
<feature type="compositionally biased region" description="Polar residues" evidence="1">
    <location>
        <begin position="542"/>
        <end position="570"/>
    </location>
</feature>
<evidence type="ECO:0000313" key="3">
    <source>
        <dbReference type="EMBL" id="KAK0516427.1"/>
    </source>
</evidence>
<comment type="caution">
    <text evidence="3">The sequence shown here is derived from an EMBL/GenBank/DDBJ whole genome shotgun (WGS) entry which is preliminary data.</text>
</comment>
<keyword evidence="2" id="KW-0812">Transmembrane</keyword>
<dbReference type="Proteomes" id="UP001166286">
    <property type="component" value="Unassembled WGS sequence"/>
</dbReference>
<evidence type="ECO:0000256" key="1">
    <source>
        <dbReference type="SAM" id="MobiDB-lite"/>
    </source>
</evidence>
<evidence type="ECO:0000313" key="4">
    <source>
        <dbReference type="Proteomes" id="UP001166286"/>
    </source>
</evidence>
<dbReference type="EMBL" id="JAFEKC020000002">
    <property type="protein sequence ID" value="KAK0516427.1"/>
    <property type="molecule type" value="Genomic_DNA"/>
</dbReference>
<accession>A0AA39R7L9</accession>
<dbReference type="AlphaFoldDB" id="A0AA39R7L9"/>
<organism evidence="3 4">
    <name type="scientific">Cladonia borealis</name>
    <dbReference type="NCBI Taxonomy" id="184061"/>
    <lineage>
        <taxon>Eukaryota</taxon>
        <taxon>Fungi</taxon>
        <taxon>Dikarya</taxon>
        <taxon>Ascomycota</taxon>
        <taxon>Pezizomycotina</taxon>
        <taxon>Lecanoromycetes</taxon>
        <taxon>OSLEUM clade</taxon>
        <taxon>Lecanoromycetidae</taxon>
        <taxon>Lecanorales</taxon>
        <taxon>Lecanorineae</taxon>
        <taxon>Cladoniaceae</taxon>
        <taxon>Cladonia</taxon>
    </lineage>
</organism>
<protein>
    <submittedName>
        <fullName evidence="3">Uncharacterized protein</fullName>
    </submittedName>
</protein>
<dbReference type="Gene3D" id="1.20.58.340">
    <property type="entry name" value="Magnesium transport protein CorA, transmembrane region"/>
    <property type="match status" value="1"/>
</dbReference>
<reference evidence="3" key="1">
    <citation type="submission" date="2023-03" db="EMBL/GenBank/DDBJ databases">
        <title>Complete genome of Cladonia borealis.</title>
        <authorList>
            <person name="Park H."/>
        </authorList>
    </citation>
    <scope>NUCLEOTIDE SEQUENCE</scope>
    <source>
        <strain evidence="3">ANT050790</strain>
    </source>
</reference>
<keyword evidence="2" id="KW-0472">Membrane</keyword>
<name>A0AA39R7L9_9LECA</name>